<reference evidence="2 3" key="1">
    <citation type="journal article" date="2015" name="BMC Genomics">
        <title>Comparative genomics and metabolic profiling of the genus Lysobacter.</title>
        <authorList>
            <person name="de Bruijn I."/>
            <person name="Cheng X."/>
            <person name="de Jager V."/>
            <person name="Exposito R.G."/>
            <person name="Watrous J."/>
            <person name="Patel N."/>
            <person name="Postma J."/>
            <person name="Dorrestein P.C."/>
            <person name="Kobayashi D."/>
            <person name="Raaijmakers J.M."/>
        </authorList>
    </citation>
    <scope>NUCLEOTIDE SEQUENCE [LARGE SCALE GENOMIC DNA]</scope>
    <source>
        <strain evidence="2 3">76</strain>
    </source>
</reference>
<dbReference type="Gene3D" id="3.40.630.30">
    <property type="match status" value="1"/>
</dbReference>
<dbReference type="STRING" id="84531.LA76x_4877"/>
<evidence type="ECO:0000313" key="3">
    <source>
        <dbReference type="Proteomes" id="UP000060787"/>
    </source>
</evidence>
<dbReference type="RefSeq" id="WP_057919545.1">
    <property type="nucleotide sequence ID" value="NZ_CP011129.1"/>
</dbReference>
<dbReference type="GO" id="GO:0005737">
    <property type="term" value="C:cytoplasm"/>
    <property type="evidence" value="ECO:0007669"/>
    <property type="project" value="TreeGrafter"/>
</dbReference>
<proteinExistence type="predicted"/>
<evidence type="ECO:0000259" key="1">
    <source>
        <dbReference type="PROSITE" id="PS51186"/>
    </source>
</evidence>
<name>A0A0S2FHD5_LYSAN</name>
<accession>A0A0S2FHD5</accession>
<dbReference type="PANTHER" id="PTHR43441">
    <property type="entry name" value="RIBOSOMAL-PROTEIN-SERINE ACETYLTRANSFERASE"/>
    <property type="match status" value="1"/>
</dbReference>
<protein>
    <submittedName>
        <fullName evidence="2">Acetyltransferase family protein</fullName>
    </submittedName>
</protein>
<dbReference type="PANTHER" id="PTHR43441:SF11">
    <property type="entry name" value="RIBOSOMAL-PROTEIN-SERINE ACETYLTRANSFERASE"/>
    <property type="match status" value="1"/>
</dbReference>
<dbReference type="PROSITE" id="PS51186">
    <property type="entry name" value="GNAT"/>
    <property type="match status" value="1"/>
</dbReference>
<dbReference type="GO" id="GO:0008999">
    <property type="term" value="F:protein-N-terminal-alanine acetyltransferase activity"/>
    <property type="evidence" value="ECO:0007669"/>
    <property type="project" value="TreeGrafter"/>
</dbReference>
<keyword evidence="3" id="KW-1185">Reference proteome</keyword>
<keyword evidence="2" id="KW-0808">Transferase</keyword>
<dbReference type="EMBL" id="CP011129">
    <property type="protein sequence ID" value="ALN82980.1"/>
    <property type="molecule type" value="Genomic_DNA"/>
</dbReference>
<gene>
    <name evidence="2" type="ORF">LA76x_4877</name>
</gene>
<dbReference type="Pfam" id="PF13302">
    <property type="entry name" value="Acetyltransf_3"/>
    <property type="match status" value="1"/>
</dbReference>
<dbReference type="InterPro" id="IPR016181">
    <property type="entry name" value="Acyl_CoA_acyltransferase"/>
</dbReference>
<dbReference type="PATRIC" id="fig|84531.8.peg.4866"/>
<dbReference type="InterPro" id="IPR051908">
    <property type="entry name" value="Ribosomal_N-acetyltransferase"/>
</dbReference>
<dbReference type="Proteomes" id="UP000060787">
    <property type="component" value="Chromosome"/>
</dbReference>
<dbReference type="GO" id="GO:1990189">
    <property type="term" value="F:protein N-terminal-serine acetyltransferase activity"/>
    <property type="evidence" value="ECO:0007669"/>
    <property type="project" value="TreeGrafter"/>
</dbReference>
<feature type="domain" description="N-acetyltransferase" evidence="1">
    <location>
        <begin position="14"/>
        <end position="180"/>
    </location>
</feature>
<dbReference type="SUPFAM" id="SSF55729">
    <property type="entry name" value="Acyl-CoA N-acyltransferases (Nat)"/>
    <property type="match status" value="1"/>
</dbReference>
<evidence type="ECO:0000313" key="2">
    <source>
        <dbReference type="EMBL" id="ALN82980.1"/>
    </source>
</evidence>
<dbReference type="AlphaFoldDB" id="A0A0S2FHD5"/>
<dbReference type="KEGG" id="lab:LA76x_4877"/>
<dbReference type="InterPro" id="IPR000182">
    <property type="entry name" value="GNAT_dom"/>
</dbReference>
<organism evidence="2 3">
    <name type="scientific">Lysobacter antibioticus</name>
    <dbReference type="NCBI Taxonomy" id="84531"/>
    <lineage>
        <taxon>Bacteria</taxon>
        <taxon>Pseudomonadati</taxon>
        <taxon>Pseudomonadota</taxon>
        <taxon>Gammaproteobacteria</taxon>
        <taxon>Lysobacterales</taxon>
        <taxon>Lysobacteraceae</taxon>
        <taxon>Lysobacter</taxon>
    </lineage>
</organism>
<dbReference type="eggNOG" id="COG1670">
    <property type="taxonomic scope" value="Bacteria"/>
</dbReference>
<sequence length="191" mass="21311">MTAFDQVVLSTQRLLLRPLAAADAGALMAIYADPEVMRYGSSPPWDSIEKADAQIVRDREAMAAGHFLRLGLQRVDDGALIGTCTLFNLDPPCRRAEIGYALAVSAWSRGYMREALPALIDFGFEAMDLNRIEADIDPRNTASTKSIERQGFVREGYLRERWIVQGVFSDTALYALLRSDWQAQRRKVALG</sequence>